<accession>A0A1H4IHE1</accession>
<keyword evidence="2" id="KW-1185">Reference proteome</keyword>
<gene>
    <name evidence="1" type="ORF">SAMN04490239_0635</name>
</gene>
<dbReference type="Proteomes" id="UP000183561">
    <property type="component" value="Unassembled WGS sequence"/>
</dbReference>
<dbReference type="EMBL" id="FNSV01000004">
    <property type="protein sequence ID" value="SEB33056.1"/>
    <property type="molecule type" value="Genomic_DNA"/>
</dbReference>
<sequence length="46" mass="5024">MLQTLPTVVCLVEAMIMHTVNVRVVAMSLIAVLELAIEKVVAPIYT</sequence>
<evidence type="ECO:0000313" key="2">
    <source>
        <dbReference type="Proteomes" id="UP000183561"/>
    </source>
</evidence>
<reference evidence="2" key="1">
    <citation type="submission" date="2016-10" db="EMBL/GenBank/DDBJ databases">
        <authorList>
            <person name="Varghese N."/>
            <person name="Submissions S."/>
        </authorList>
    </citation>
    <scope>NUCLEOTIDE SEQUENCE [LARGE SCALE GENOMIC DNA]</scope>
    <source>
        <strain evidence="2">DSM 44498</strain>
    </source>
</reference>
<dbReference type="AlphaFoldDB" id="A0A1H4IHE1"/>
<proteinExistence type="predicted"/>
<evidence type="ECO:0000313" key="1">
    <source>
        <dbReference type="EMBL" id="SEB33056.1"/>
    </source>
</evidence>
<organism evidence="1 2">
    <name type="scientific">Rhodococcus koreensis</name>
    <dbReference type="NCBI Taxonomy" id="99653"/>
    <lineage>
        <taxon>Bacteria</taxon>
        <taxon>Bacillati</taxon>
        <taxon>Actinomycetota</taxon>
        <taxon>Actinomycetes</taxon>
        <taxon>Mycobacteriales</taxon>
        <taxon>Nocardiaceae</taxon>
        <taxon>Rhodococcus</taxon>
    </lineage>
</organism>
<protein>
    <submittedName>
        <fullName evidence="1">Uncharacterized protein</fullName>
    </submittedName>
</protein>
<name>A0A1H4IHE1_9NOCA</name>